<evidence type="ECO:0000313" key="2">
    <source>
        <dbReference type="Proteomes" id="UP000759131"/>
    </source>
</evidence>
<evidence type="ECO:0000313" key="1">
    <source>
        <dbReference type="EMBL" id="CAD7631933.1"/>
    </source>
</evidence>
<gene>
    <name evidence="1" type="ORF">OSB1V03_LOCUS12340</name>
</gene>
<organism evidence="1">
    <name type="scientific">Medioppia subpectinata</name>
    <dbReference type="NCBI Taxonomy" id="1979941"/>
    <lineage>
        <taxon>Eukaryota</taxon>
        <taxon>Metazoa</taxon>
        <taxon>Ecdysozoa</taxon>
        <taxon>Arthropoda</taxon>
        <taxon>Chelicerata</taxon>
        <taxon>Arachnida</taxon>
        <taxon>Acari</taxon>
        <taxon>Acariformes</taxon>
        <taxon>Sarcoptiformes</taxon>
        <taxon>Oribatida</taxon>
        <taxon>Brachypylina</taxon>
        <taxon>Oppioidea</taxon>
        <taxon>Oppiidae</taxon>
        <taxon>Medioppia</taxon>
    </lineage>
</organism>
<sequence length="104" mass="11596">MIGSDCHCKWRSTAPYGRPTTRDTCANAYPGMQSWPGRQRPAYRPLVCHTCAHSSTPYTTTTRIAQHWPQVVITAATPSRPQSPQDCMVRIGGQTRSCEARYPS</sequence>
<protein>
    <submittedName>
        <fullName evidence="1">Uncharacterized protein</fullName>
    </submittedName>
</protein>
<dbReference type="OrthoDB" id="10264655at2759"/>
<dbReference type="Proteomes" id="UP000759131">
    <property type="component" value="Unassembled WGS sequence"/>
</dbReference>
<name>A0A7R9KZB5_9ACAR</name>
<reference evidence="1" key="1">
    <citation type="submission" date="2020-11" db="EMBL/GenBank/DDBJ databases">
        <authorList>
            <person name="Tran Van P."/>
        </authorList>
    </citation>
    <scope>NUCLEOTIDE SEQUENCE</scope>
</reference>
<dbReference type="AlphaFoldDB" id="A0A7R9KZB5"/>
<dbReference type="EMBL" id="OC864787">
    <property type="protein sequence ID" value="CAD7631933.1"/>
    <property type="molecule type" value="Genomic_DNA"/>
</dbReference>
<proteinExistence type="predicted"/>
<keyword evidence="2" id="KW-1185">Reference proteome</keyword>
<accession>A0A7R9KZB5</accession>
<dbReference type="EMBL" id="CAJPIZ010010212">
    <property type="protein sequence ID" value="CAG2112363.1"/>
    <property type="molecule type" value="Genomic_DNA"/>
</dbReference>